<keyword evidence="1" id="KW-0472">Membrane</keyword>
<accession>A0ABU5CQC2</accession>
<dbReference type="Proteomes" id="UP001275315">
    <property type="component" value="Unassembled WGS sequence"/>
</dbReference>
<protein>
    <recommendedName>
        <fullName evidence="2">Membrane protein NfeD2 N-terminal transmembrane domain-containing protein</fullName>
    </recommendedName>
</protein>
<dbReference type="EMBL" id="JAWDIQ010000001">
    <property type="protein sequence ID" value="MDY0408014.1"/>
    <property type="molecule type" value="Genomic_DNA"/>
</dbReference>
<keyword evidence="4" id="KW-1185">Reference proteome</keyword>
<dbReference type="RefSeq" id="WP_320378779.1">
    <property type="nucleotide sequence ID" value="NZ_JAWDIQ010000001.1"/>
</dbReference>
<comment type="caution">
    <text evidence="3">The sequence shown here is derived from an EMBL/GenBank/DDBJ whole genome shotgun (WGS) entry which is preliminary data.</text>
</comment>
<evidence type="ECO:0000313" key="4">
    <source>
        <dbReference type="Proteomes" id="UP001275315"/>
    </source>
</evidence>
<evidence type="ECO:0000313" key="3">
    <source>
        <dbReference type="EMBL" id="MDY0408014.1"/>
    </source>
</evidence>
<keyword evidence="1" id="KW-1133">Transmembrane helix</keyword>
<keyword evidence="1" id="KW-0812">Transmembrane</keyword>
<sequence length="182" mass="20038">MMTLFGYPIEQIYFYTFIIAGMIIVFYMLFGDLLEAVGEVSVFLNPVLVLAFIIFFSATGFIFEKTTSIHSGLIAVIALAIAFILDAILNVFILVPMANAEQSLSYTEDSLVGRVGKIILSVPQDGYGEIFIESKSGMISKPAASYDNIPIQQDEQVLVLEVKNGVLFVVPYQDSLKNVSID</sequence>
<organism evidence="3 4">
    <name type="scientific">Paracerasibacillus soli</name>
    <dbReference type="NCBI Taxonomy" id="480284"/>
    <lineage>
        <taxon>Bacteria</taxon>
        <taxon>Bacillati</taxon>
        <taxon>Bacillota</taxon>
        <taxon>Bacilli</taxon>
        <taxon>Bacillales</taxon>
        <taxon>Bacillaceae</taxon>
        <taxon>Paracerasibacillus</taxon>
    </lineage>
</organism>
<gene>
    <name evidence="3" type="ORF">RWD45_04565</name>
</gene>
<dbReference type="InterPro" id="IPR058653">
    <property type="entry name" value="NfeD2_TM"/>
</dbReference>
<name>A0ABU5CQC2_9BACI</name>
<evidence type="ECO:0000259" key="2">
    <source>
        <dbReference type="Pfam" id="PF25842"/>
    </source>
</evidence>
<feature type="transmembrane region" description="Helical" evidence="1">
    <location>
        <begin position="69"/>
        <end position="95"/>
    </location>
</feature>
<feature type="transmembrane region" description="Helical" evidence="1">
    <location>
        <begin position="12"/>
        <end position="30"/>
    </location>
</feature>
<feature type="domain" description="Membrane protein NfeD2 N-terminal transmembrane" evidence="2">
    <location>
        <begin position="2"/>
        <end position="102"/>
    </location>
</feature>
<evidence type="ECO:0000256" key="1">
    <source>
        <dbReference type="SAM" id="Phobius"/>
    </source>
</evidence>
<proteinExistence type="predicted"/>
<dbReference type="Gene3D" id="2.40.50.140">
    <property type="entry name" value="Nucleic acid-binding proteins"/>
    <property type="match status" value="1"/>
</dbReference>
<dbReference type="InterPro" id="IPR012340">
    <property type="entry name" value="NA-bd_OB-fold"/>
</dbReference>
<dbReference type="Pfam" id="PF25842">
    <property type="entry name" value="NfeD_TM"/>
    <property type="match status" value="1"/>
</dbReference>
<feature type="transmembrane region" description="Helical" evidence="1">
    <location>
        <begin position="42"/>
        <end position="63"/>
    </location>
</feature>
<reference evidence="3 4" key="1">
    <citation type="submission" date="2023-10" db="EMBL/GenBank/DDBJ databases">
        <title>Virgibacillus soli CC-YMP-6 genome.</title>
        <authorList>
            <person name="Miliotis G."/>
            <person name="Sengupta P."/>
            <person name="Hameed A."/>
            <person name="Chuvochina M."/>
            <person name="Mcdonagh F."/>
            <person name="Simpson A.C."/>
            <person name="Singh N.K."/>
            <person name="Rekha P.D."/>
            <person name="Raman K."/>
            <person name="Hugenholtz P."/>
            <person name="Venkateswaran K."/>
        </authorList>
    </citation>
    <scope>NUCLEOTIDE SEQUENCE [LARGE SCALE GENOMIC DNA]</scope>
    <source>
        <strain evidence="3 4">CC-YMP-6</strain>
    </source>
</reference>